<dbReference type="SUPFAM" id="SSF50998">
    <property type="entry name" value="Quinoprotein alcohol dehydrogenase-like"/>
    <property type="match status" value="1"/>
</dbReference>
<dbReference type="PROSITE" id="PS51257">
    <property type="entry name" value="PROKAR_LIPOPROTEIN"/>
    <property type="match status" value="1"/>
</dbReference>
<feature type="region of interest" description="Disordered" evidence="2">
    <location>
        <begin position="1123"/>
        <end position="1198"/>
    </location>
</feature>
<accession>A0A0F6W480</accession>
<dbReference type="OrthoDB" id="5485895at2"/>
<feature type="compositionally biased region" description="Basic and acidic residues" evidence="2">
    <location>
        <begin position="1226"/>
        <end position="1237"/>
    </location>
</feature>
<feature type="compositionally biased region" description="Pro residues" evidence="2">
    <location>
        <begin position="783"/>
        <end position="794"/>
    </location>
</feature>
<dbReference type="Pfam" id="PF13360">
    <property type="entry name" value="PQQ_2"/>
    <property type="match status" value="1"/>
</dbReference>
<feature type="compositionally biased region" description="Basic residues" evidence="2">
    <location>
        <begin position="919"/>
        <end position="931"/>
    </location>
</feature>
<feature type="region of interest" description="Disordered" evidence="2">
    <location>
        <begin position="1050"/>
        <end position="1095"/>
    </location>
</feature>
<dbReference type="InterPro" id="IPR002372">
    <property type="entry name" value="PQQ_rpt_dom"/>
</dbReference>
<protein>
    <submittedName>
        <fullName evidence="5">Basic proline-rich protein</fullName>
    </submittedName>
</protein>
<dbReference type="InterPro" id="IPR015943">
    <property type="entry name" value="WD40/YVTN_repeat-like_dom_sf"/>
</dbReference>
<feature type="coiled-coil region" evidence="1">
    <location>
        <begin position="604"/>
        <end position="637"/>
    </location>
</feature>
<organism evidence="5 6">
    <name type="scientific">Sandaracinus amylolyticus</name>
    <dbReference type="NCBI Taxonomy" id="927083"/>
    <lineage>
        <taxon>Bacteria</taxon>
        <taxon>Pseudomonadati</taxon>
        <taxon>Myxococcota</taxon>
        <taxon>Polyangia</taxon>
        <taxon>Polyangiales</taxon>
        <taxon>Sandaracinaceae</taxon>
        <taxon>Sandaracinus</taxon>
    </lineage>
</organism>
<dbReference type="InterPro" id="IPR011047">
    <property type="entry name" value="Quinoprotein_ADH-like_sf"/>
</dbReference>
<reference evidence="5 6" key="1">
    <citation type="submission" date="2015-03" db="EMBL/GenBank/DDBJ databases">
        <title>Genome assembly of Sandaracinus amylolyticus DSM 53668.</title>
        <authorList>
            <person name="Sharma G."/>
            <person name="Subramanian S."/>
        </authorList>
    </citation>
    <scope>NUCLEOTIDE SEQUENCE [LARGE SCALE GENOMIC DNA]</scope>
    <source>
        <strain evidence="5 6">DSM 53668</strain>
    </source>
</reference>
<evidence type="ECO:0000259" key="4">
    <source>
        <dbReference type="Pfam" id="PF13360"/>
    </source>
</evidence>
<evidence type="ECO:0000313" key="6">
    <source>
        <dbReference type="Proteomes" id="UP000034883"/>
    </source>
</evidence>
<feature type="compositionally biased region" description="Basic and acidic residues" evidence="2">
    <location>
        <begin position="1170"/>
        <end position="1179"/>
    </location>
</feature>
<feature type="compositionally biased region" description="Gly residues" evidence="2">
    <location>
        <begin position="803"/>
        <end position="823"/>
    </location>
</feature>
<feature type="region of interest" description="Disordered" evidence="2">
    <location>
        <begin position="1226"/>
        <end position="1299"/>
    </location>
</feature>
<feature type="compositionally biased region" description="Basic residues" evidence="2">
    <location>
        <begin position="1287"/>
        <end position="1299"/>
    </location>
</feature>
<feature type="compositionally biased region" description="Basic and acidic residues" evidence="2">
    <location>
        <begin position="1126"/>
        <end position="1163"/>
    </location>
</feature>
<dbReference type="Gene3D" id="2.130.10.10">
    <property type="entry name" value="YVTN repeat-like/Quinoprotein amine dehydrogenase"/>
    <property type="match status" value="1"/>
</dbReference>
<feature type="compositionally biased region" description="Basic and acidic residues" evidence="2">
    <location>
        <begin position="1059"/>
        <end position="1095"/>
    </location>
</feature>
<evidence type="ECO:0000256" key="2">
    <source>
        <dbReference type="SAM" id="MobiDB-lite"/>
    </source>
</evidence>
<keyword evidence="1" id="KW-0175">Coiled coil</keyword>
<feature type="region of interest" description="Disordered" evidence="2">
    <location>
        <begin position="1002"/>
        <end position="1032"/>
    </location>
</feature>
<feature type="compositionally biased region" description="Basic residues" evidence="2">
    <location>
        <begin position="868"/>
        <end position="907"/>
    </location>
</feature>
<feature type="compositionally biased region" description="Basic residues" evidence="2">
    <location>
        <begin position="1238"/>
        <end position="1254"/>
    </location>
</feature>
<proteinExistence type="predicted"/>
<dbReference type="PANTHER" id="PTHR34512">
    <property type="entry name" value="CELL SURFACE PROTEIN"/>
    <property type="match status" value="1"/>
</dbReference>
<dbReference type="EMBL" id="CP011125">
    <property type="protein sequence ID" value="AKF06871.1"/>
    <property type="molecule type" value="Genomic_DNA"/>
</dbReference>
<keyword evidence="3" id="KW-0732">Signal</keyword>
<dbReference type="PANTHER" id="PTHR34512:SF30">
    <property type="entry name" value="OUTER MEMBRANE PROTEIN ASSEMBLY FACTOR BAMB"/>
    <property type="match status" value="1"/>
</dbReference>
<feature type="compositionally biased region" description="Basic and acidic residues" evidence="2">
    <location>
        <begin position="1019"/>
        <end position="1030"/>
    </location>
</feature>
<feature type="signal peptide" evidence="3">
    <location>
        <begin position="1"/>
        <end position="25"/>
    </location>
</feature>
<dbReference type="KEGG" id="samy:DB32_004020"/>
<keyword evidence="6" id="KW-1185">Reference proteome</keyword>
<dbReference type="InterPro" id="IPR018391">
    <property type="entry name" value="PQQ_b-propeller_rpt"/>
</dbReference>
<evidence type="ECO:0000256" key="3">
    <source>
        <dbReference type="SAM" id="SignalP"/>
    </source>
</evidence>
<dbReference type="Proteomes" id="UP000034883">
    <property type="component" value="Chromosome"/>
</dbReference>
<feature type="domain" description="Pyrrolo-quinoline quinone repeat" evidence="4">
    <location>
        <begin position="65"/>
        <end position="176"/>
    </location>
</feature>
<feature type="region of interest" description="Disordered" evidence="2">
    <location>
        <begin position="781"/>
        <end position="941"/>
    </location>
</feature>
<sequence length="1299" mass="143580">MISLRRVSMLALIAALSGCGGGTQAAFSHQFADNQAEDFAAVLERLPEPRPHERPENALGEPLVVASTHGEGRRVVALAPDGTERWSQAIDTQTRPEILGDVVLVSDRQQLVALDLRTGTQRWTQRLADLAYVGATRDGDTIYYAATVGALGGARRVGHVAAVDAQTGAERWRHEVQGVFGQPAASGGMVMVPWERQNLAILDETTGTELARLRSTDDVLAWTFDDPTGIYYGHRSVYRMTHRSVSGQRAESTHRELPIPELPVLHEGEVAREVELFDDGFLPKPGTRSARGRIRLYFTPGQTASPEEVAILGDTVYFVYYRYAFAYDLEGNMRWARILEQDVIGAQATADGLFVVGEQGRMRVLDRESGLDRWAGGAELQLAAVSLDVTGFTAGAAPEGEAPSLRASLAAIAVDPDNRLVPARAYAIQQLAAMEEPEITRDLLDLYAQQSMPGALRQAIGNALRARRTGSEHLVEALARRYDFLEDTQAPPLEVIVPSLLEMRATQAVPGLVQQMNDHETPAAVLPTVVRAVVELGDASVVPALRQFLVLYHADTTFAEHSQALAAAAEGVFRHGGPEGREMLTALAAEPRTVNALRESIGGYFEAERQQQEALARREAEEAERAAQEAARQEEAALPGRLTQEQIDQTFAAHVDPLRECVAGEIARNPLLGQVRLVFILNNDGHAQEIGVAPNTPELVQCMQERVTAIEFPRFRQRRMRASFVIRVRGGAGEETAAPSQSEMAAIPPGSPWWTWWQRRASTSAPASTEPVARAWWERRPAPVAPTPPPPTGPQVPVAGTTTAGGGNTATTTGGAGASGGSGAWWSGAGAEEGGDEAAPEEAPKRLPPPSRRLLRRRSAVPVAVVAARRRPRRRRRLRRPLRSPRRPLRRLRRRPSPRLLRPRRTRGGPPPRADVTRIGRRASRGARSARRAQGASRAVDRARDLVRHADQRLGRAVREAIRVQRRSELSPRRARFVGARAAREIEQRLGARRAADLARLPGEQRERVAPRRRRRRALEHAQREQESERTVAPAACALERIEGRRAAQHGGERLLVGPERRAADQRLTERREDQRARTDSITHRGDRRARERIAHRTEQELAGAARLLVRASARCAPLETQLDSVPRRDRSHSSAELHAQRVADRALPREPRTHDRVPDAHARSARRGGAFDRGRIDAGSDEQMTEARRGRRRRIDRDHSALADHDLRAALARARLELTARAGTLEHRERASERRSGRPHGHARRIRRSRSRRQVFVEPRARLEHAARRLSSGRSADRRASARGRPGCRRSAPRPHAR</sequence>
<feature type="chain" id="PRO_5002511154" evidence="3">
    <location>
        <begin position="26"/>
        <end position="1299"/>
    </location>
</feature>
<name>A0A0F6W480_9BACT</name>
<evidence type="ECO:0000256" key="1">
    <source>
        <dbReference type="SAM" id="Coils"/>
    </source>
</evidence>
<dbReference type="SMART" id="SM00564">
    <property type="entry name" value="PQQ"/>
    <property type="match status" value="4"/>
</dbReference>
<gene>
    <name evidence="5" type="ORF">DB32_004020</name>
</gene>
<evidence type="ECO:0000313" key="5">
    <source>
        <dbReference type="EMBL" id="AKF06871.1"/>
    </source>
</evidence>